<dbReference type="RefSeq" id="WP_101879787.1">
    <property type="nucleotide sequence ID" value="NZ_AP031447.1"/>
</dbReference>
<dbReference type="GO" id="GO:0000976">
    <property type="term" value="F:transcription cis-regulatory region binding"/>
    <property type="evidence" value="ECO:0007669"/>
    <property type="project" value="TreeGrafter"/>
</dbReference>
<name>A0A2N5NH89_MEDGN</name>
<dbReference type="PANTHER" id="PTHR48111:SF21">
    <property type="entry name" value="DNA-BINDING DUAL MASTER TRANSCRIPTIONAL REGULATOR RPAA"/>
    <property type="match status" value="1"/>
</dbReference>
<keyword evidence="4" id="KW-0805">Transcription regulation</keyword>
<dbReference type="Gene3D" id="1.10.10.10">
    <property type="entry name" value="Winged helix-like DNA-binding domain superfamily/Winged helix DNA-binding domain"/>
    <property type="match status" value="1"/>
</dbReference>
<dbReference type="CDD" id="cd00383">
    <property type="entry name" value="trans_reg_C"/>
    <property type="match status" value="1"/>
</dbReference>
<keyword evidence="5 9" id="KW-0238">DNA-binding</keyword>
<evidence type="ECO:0000256" key="6">
    <source>
        <dbReference type="ARBA" id="ARBA00023163"/>
    </source>
</evidence>
<gene>
    <name evidence="12" type="ORF">CDL18_09480</name>
</gene>
<evidence type="ECO:0000256" key="9">
    <source>
        <dbReference type="PROSITE-ProRule" id="PRU01091"/>
    </source>
</evidence>
<evidence type="ECO:0000256" key="5">
    <source>
        <dbReference type="ARBA" id="ARBA00023125"/>
    </source>
</evidence>
<keyword evidence="6" id="KW-0804">Transcription</keyword>
<protein>
    <recommendedName>
        <fullName evidence="1">Stage 0 sporulation protein A homolog</fullName>
    </recommendedName>
</protein>
<evidence type="ECO:0000256" key="2">
    <source>
        <dbReference type="ARBA" id="ARBA00022553"/>
    </source>
</evidence>
<dbReference type="InterPro" id="IPR011006">
    <property type="entry name" value="CheY-like_superfamily"/>
</dbReference>
<evidence type="ECO:0000256" key="4">
    <source>
        <dbReference type="ARBA" id="ARBA00023015"/>
    </source>
</evidence>
<keyword evidence="3" id="KW-0902">Two-component regulatory system</keyword>
<evidence type="ECO:0000313" key="13">
    <source>
        <dbReference type="Proteomes" id="UP000234849"/>
    </source>
</evidence>
<proteinExistence type="predicted"/>
<evidence type="ECO:0000256" key="8">
    <source>
        <dbReference type="PROSITE-ProRule" id="PRU00169"/>
    </source>
</evidence>
<evidence type="ECO:0000256" key="7">
    <source>
        <dbReference type="ARBA" id="ARBA00024867"/>
    </source>
</evidence>
<organism evidence="12 13">
    <name type="scientific">Mediterraneibacter gnavus</name>
    <name type="common">Ruminococcus gnavus</name>
    <dbReference type="NCBI Taxonomy" id="33038"/>
    <lineage>
        <taxon>Bacteria</taxon>
        <taxon>Bacillati</taxon>
        <taxon>Bacillota</taxon>
        <taxon>Clostridia</taxon>
        <taxon>Lachnospirales</taxon>
        <taxon>Lachnospiraceae</taxon>
        <taxon>Mediterraneibacter</taxon>
    </lineage>
</organism>
<evidence type="ECO:0000259" key="11">
    <source>
        <dbReference type="PROSITE" id="PS51755"/>
    </source>
</evidence>
<dbReference type="AlphaFoldDB" id="A0A2N5NH89"/>
<dbReference type="GO" id="GO:0000156">
    <property type="term" value="F:phosphorelay response regulator activity"/>
    <property type="evidence" value="ECO:0007669"/>
    <property type="project" value="TreeGrafter"/>
</dbReference>
<sequence length="227" mass="26216">MEKILVVEDDHKTNEAIAEYLESLNYSVTSVYNGDEVCKILVDENYDLVILDIMLPRITGIVLLSKIREFSNIPILMLTAINDESMQVLSFDGDADDYMTKPFSMIVLGRRVRALLKRSKNNQMGKNNIIKLGNTVVDLDGYKIWVQGELREATPKEIELIKYFSQHKGIVLSRQRIIDFIWGNDAEILDRTIDTYIKNIRRKFDIDCISTVKGIGYRMDEIEDDRN</sequence>
<evidence type="ECO:0000313" key="12">
    <source>
        <dbReference type="EMBL" id="PLT54496.1"/>
    </source>
</evidence>
<dbReference type="CDD" id="cd17574">
    <property type="entry name" value="REC_OmpR"/>
    <property type="match status" value="1"/>
</dbReference>
<comment type="caution">
    <text evidence="12">The sequence shown here is derived from an EMBL/GenBank/DDBJ whole genome shotgun (WGS) entry which is preliminary data.</text>
</comment>
<dbReference type="Proteomes" id="UP000234849">
    <property type="component" value="Unassembled WGS sequence"/>
</dbReference>
<reference evidence="12 13" key="1">
    <citation type="journal article" date="2017" name="Genome Med.">
        <title>A novel Ruminococcus gnavus clade enriched in inflammatory bowel disease patients.</title>
        <authorList>
            <person name="Hall A.B."/>
            <person name="Yassour M."/>
            <person name="Sauk J."/>
            <person name="Garner A."/>
            <person name="Jiang X."/>
            <person name="Arthur T."/>
            <person name="Lagoudas G.K."/>
            <person name="Vatanen T."/>
            <person name="Fornelos N."/>
            <person name="Wilson R."/>
            <person name="Bertha M."/>
            <person name="Cohen M."/>
            <person name="Garber J."/>
            <person name="Khalili H."/>
            <person name="Gevers D."/>
            <person name="Ananthakrishnan A.N."/>
            <person name="Kugathasan S."/>
            <person name="Lander E.S."/>
            <person name="Blainey P."/>
            <person name="Vlamakis H."/>
            <person name="Xavier R.J."/>
            <person name="Huttenhower C."/>
        </authorList>
    </citation>
    <scope>NUCLEOTIDE SEQUENCE [LARGE SCALE GENOMIC DNA]</scope>
    <source>
        <strain evidence="12 13">RJX1118</strain>
    </source>
</reference>
<feature type="domain" description="OmpR/PhoB-type" evidence="11">
    <location>
        <begin position="127"/>
        <end position="221"/>
    </location>
</feature>
<dbReference type="InterPro" id="IPR016032">
    <property type="entry name" value="Sig_transdc_resp-reg_C-effctor"/>
</dbReference>
<accession>A0A2N5NH89</accession>
<dbReference type="PROSITE" id="PS51755">
    <property type="entry name" value="OMPR_PHOB"/>
    <property type="match status" value="1"/>
</dbReference>
<dbReference type="SUPFAM" id="SSF46894">
    <property type="entry name" value="C-terminal effector domain of the bipartite response regulators"/>
    <property type="match status" value="1"/>
</dbReference>
<dbReference type="FunFam" id="3.40.50.2300:FF:000001">
    <property type="entry name" value="DNA-binding response regulator PhoB"/>
    <property type="match status" value="1"/>
</dbReference>
<dbReference type="Pfam" id="PF00072">
    <property type="entry name" value="Response_reg"/>
    <property type="match status" value="1"/>
</dbReference>
<dbReference type="Pfam" id="PF00486">
    <property type="entry name" value="Trans_reg_C"/>
    <property type="match status" value="1"/>
</dbReference>
<dbReference type="Gene3D" id="3.40.50.2300">
    <property type="match status" value="1"/>
</dbReference>
<dbReference type="EMBL" id="NIHM01000012">
    <property type="protein sequence ID" value="PLT54496.1"/>
    <property type="molecule type" value="Genomic_DNA"/>
</dbReference>
<dbReference type="InterPro" id="IPR039420">
    <property type="entry name" value="WalR-like"/>
</dbReference>
<dbReference type="InterPro" id="IPR001789">
    <property type="entry name" value="Sig_transdc_resp-reg_receiver"/>
</dbReference>
<dbReference type="SUPFAM" id="SSF52172">
    <property type="entry name" value="CheY-like"/>
    <property type="match status" value="1"/>
</dbReference>
<feature type="domain" description="Response regulatory" evidence="10">
    <location>
        <begin position="3"/>
        <end position="116"/>
    </location>
</feature>
<feature type="modified residue" description="4-aspartylphosphate" evidence="8">
    <location>
        <position position="52"/>
    </location>
</feature>
<dbReference type="SMART" id="SM00448">
    <property type="entry name" value="REC"/>
    <property type="match status" value="1"/>
</dbReference>
<dbReference type="PANTHER" id="PTHR48111">
    <property type="entry name" value="REGULATOR OF RPOS"/>
    <property type="match status" value="1"/>
</dbReference>
<keyword evidence="2 8" id="KW-0597">Phosphoprotein</keyword>
<dbReference type="SMART" id="SM00862">
    <property type="entry name" value="Trans_reg_C"/>
    <property type="match status" value="1"/>
</dbReference>
<feature type="DNA-binding region" description="OmpR/PhoB-type" evidence="9">
    <location>
        <begin position="127"/>
        <end position="221"/>
    </location>
</feature>
<evidence type="ECO:0000256" key="3">
    <source>
        <dbReference type="ARBA" id="ARBA00023012"/>
    </source>
</evidence>
<comment type="function">
    <text evidence="7">May play the central regulatory role in sporulation. It may be an element of the effector pathway responsible for the activation of sporulation genes in response to nutritional stress. Spo0A may act in concert with spo0H (a sigma factor) to control the expression of some genes that are critical to the sporulation process.</text>
</comment>
<dbReference type="GO" id="GO:0006355">
    <property type="term" value="P:regulation of DNA-templated transcription"/>
    <property type="evidence" value="ECO:0007669"/>
    <property type="project" value="InterPro"/>
</dbReference>
<dbReference type="PROSITE" id="PS50110">
    <property type="entry name" value="RESPONSE_REGULATORY"/>
    <property type="match status" value="1"/>
</dbReference>
<evidence type="ECO:0000256" key="1">
    <source>
        <dbReference type="ARBA" id="ARBA00018672"/>
    </source>
</evidence>
<dbReference type="GO" id="GO:0005829">
    <property type="term" value="C:cytosol"/>
    <property type="evidence" value="ECO:0007669"/>
    <property type="project" value="TreeGrafter"/>
</dbReference>
<dbReference type="InterPro" id="IPR036388">
    <property type="entry name" value="WH-like_DNA-bd_sf"/>
</dbReference>
<evidence type="ECO:0000259" key="10">
    <source>
        <dbReference type="PROSITE" id="PS50110"/>
    </source>
</evidence>
<dbReference type="GO" id="GO:0032993">
    <property type="term" value="C:protein-DNA complex"/>
    <property type="evidence" value="ECO:0007669"/>
    <property type="project" value="TreeGrafter"/>
</dbReference>
<dbReference type="InterPro" id="IPR001867">
    <property type="entry name" value="OmpR/PhoB-type_DNA-bd"/>
</dbReference>